<dbReference type="NCBIfam" id="NF037997">
    <property type="entry name" value="Na_Pi_symport"/>
    <property type="match status" value="1"/>
</dbReference>
<evidence type="ECO:0000256" key="4">
    <source>
        <dbReference type="ARBA" id="ARBA00022989"/>
    </source>
</evidence>
<dbReference type="PANTHER" id="PTHR10010">
    <property type="entry name" value="SOLUTE CARRIER FAMILY 34 SODIUM PHOSPHATE , MEMBER 2-RELATED"/>
    <property type="match status" value="1"/>
</dbReference>
<feature type="transmembrane region" description="Helical" evidence="6">
    <location>
        <begin position="51"/>
        <end position="75"/>
    </location>
</feature>
<keyword evidence="2" id="KW-1003">Cell membrane</keyword>
<comment type="caution">
    <text evidence="7">The sequence shown here is derived from an EMBL/GenBank/DDBJ whole genome shotgun (WGS) entry which is preliminary data.</text>
</comment>
<dbReference type="Proteomes" id="UP000310818">
    <property type="component" value="Unassembled WGS sequence"/>
</dbReference>
<evidence type="ECO:0000256" key="3">
    <source>
        <dbReference type="ARBA" id="ARBA00022692"/>
    </source>
</evidence>
<reference evidence="7 8" key="1">
    <citation type="submission" date="2019-04" db="EMBL/GenBank/DDBJ databases">
        <authorList>
            <consortium name="Pathogen Informatics"/>
        </authorList>
    </citation>
    <scope>NUCLEOTIDE SEQUENCE [LARGE SCALE GENOMIC DNA]</scope>
    <source>
        <strain evidence="7 8">GPSC211</strain>
    </source>
</reference>
<dbReference type="GO" id="GO:0044341">
    <property type="term" value="P:sodium-dependent phosphate transport"/>
    <property type="evidence" value="ECO:0007669"/>
    <property type="project" value="InterPro"/>
</dbReference>
<comment type="subcellular location">
    <subcellularLocation>
        <location evidence="1">Cell membrane</location>
        <topology evidence="1">Multi-pass membrane protein</topology>
    </subcellularLocation>
</comment>
<dbReference type="GO" id="GO:0005886">
    <property type="term" value="C:plasma membrane"/>
    <property type="evidence" value="ECO:0007669"/>
    <property type="project" value="UniProtKB-SubCell"/>
</dbReference>
<proteinExistence type="predicted"/>
<dbReference type="EMBL" id="CAASRX010000035">
    <property type="protein sequence ID" value="VNH06878.1"/>
    <property type="molecule type" value="Genomic_DNA"/>
</dbReference>
<name>A0AA95D9I6_STREE</name>
<keyword evidence="3 6" id="KW-0812">Transmembrane</keyword>
<evidence type="ECO:0000256" key="5">
    <source>
        <dbReference type="ARBA" id="ARBA00023136"/>
    </source>
</evidence>
<evidence type="ECO:0000313" key="7">
    <source>
        <dbReference type="EMBL" id="VNH06878.1"/>
    </source>
</evidence>
<dbReference type="GO" id="GO:0005436">
    <property type="term" value="F:sodium:phosphate symporter activity"/>
    <property type="evidence" value="ECO:0007669"/>
    <property type="project" value="InterPro"/>
</dbReference>
<dbReference type="Pfam" id="PF02690">
    <property type="entry name" value="Na_Pi_cotrans"/>
    <property type="match status" value="1"/>
</dbReference>
<keyword evidence="4 6" id="KW-1133">Transmembrane helix</keyword>
<dbReference type="AlphaFoldDB" id="A0AA95D9I6"/>
<accession>A0AA95D9I6</accession>
<evidence type="ECO:0000313" key="8">
    <source>
        <dbReference type="Proteomes" id="UP000310818"/>
    </source>
</evidence>
<feature type="transmembrane region" description="Helical" evidence="6">
    <location>
        <begin position="87"/>
        <end position="105"/>
    </location>
</feature>
<gene>
    <name evidence="7" type="ORF">SAMEA3353485_02146</name>
</gene>
<dbReference type="InterPro" id="IPR003841">
    <property type="entry name" value="Na/Pi_transpt"/>
</dbReference>
<evidence type="ECO:0000256" key="1">
    <source>
        <dbReference type="ARBA" id="ARBA00004651"/>
    </source>
</evidence>
<keyword evidence="5 6" id="KW-0472">Membrane</keyword>
<protein>
    <submittedName>
        <fullName evidence="7">Sodium-dependent phosphate transporter</fullName>
    </submittedName>
</protein>
<evidence type="ECO:0000256" key="6">
    <source>
        <dbReference type="SAM" id="Phobius"/>
    </source>
</evidence>
<sequence>MSINWQEILFHFLGGLGLFLYSIKTMGDGLQQAAGDRLRFYIDKYTSNPFFGVLVGIGMTALIQSSSGVTVITVGLVSAGLLTLRQAIGIVMGANIGTTVTSFLIGFKLGNYSLSVPSVSFLQKIGQSIISDVSSLVSVVSFLPSIS</sequence>
<dbReference type="PANTHER" id="PTHR10010:SF46">
    <property type="entry name" value="SODIUM-DEPENDENT PHOSPHATE TRANSPORT PROTEIN 2B"/>
    <property type="match status" value="1"/>
</dbReference>
<evidence type="ECO:0000256" key="2">
    <source>
        <dbReference type="ARBA" id="ARBA00022475"/>
    </source>
</evidence>
<organism evidence="7 8">
    <name type="scientific">Streptococcus pneumoniae</name>
    <dbReference type="NCBI Taxonomy" id="1313"/>
    <lineage>
        <taxon>Bacteria</taxon>
        <taxon>Bacillati</taxon>
        <taxon>Bacillota</taxon>
        <taxon>Bacilli</taxon>
        <taxon>Lactobacillales</taxon>
        <taxon>Streptococcaceae</taxon>
        <taxon>Streptococcus</taxon>
    </lineage>
</organism>